<evidence type="ECO:0000256" key="1">
    <source>
        <dbReference type="SAM" id="Phobius"/>
    </source>
</evidence>
<dbReference type="Proteomes" id="UP000306790">
    <property type="component" value="Unassembled WGS sequence"/>
</dbReference>
<keyword evidence="1" id="KW-1133">Transmembrane helix</keyword>
<dbReference type="InterPro" id="IPR019646">
    <property type="entry name" value="Aminoglyc_AdlTrfase"/>
</dbReference>
<keyword evidence="1" id="KW-0472">Membrane</keyword>
<dbReference type="InterPro" id="IPR043519">
    <property type="entry name" value="NT_sf"/>
</dbReference>
<comment type="caution">
    <text evidence="2">The sequence shown here is derived from an EMBL/GenBank/DDBJ whole genome shotgun (WGS) entry which is preliminary data.</text>
</comment>
<evidence type="ECO:0000313" key="3">
    <source>
        <dbReference type="Proteomes" id="UP000306790"/>
    </source>
</evidence>
<dbReference type="Gene3D" id="3.30.460.40">
    <property type="match status" value="1"/>
</dbReference>
<feature type="transmembrane region" description="Helical" evidence="1">
    <location>
        <begin position="160"/>
        <end position="181"/>
    </location>
</feature>
<sequence>MNIFLPQHLDIANPYVKIQKKSEQDREMESKNSSFYFDRVDFLSKSISYSTLMISCLSIVGIFLNSHWLYGIATLTFIIQLLTWFAMHFKTSYAAKAIETKRLEMLRGIIGEENFYRERLYIDGNAENKNGFRAERLITLIQENAYWNSILYIKAFQQKLFYLLLTILLLITIIIIMYTTLTDNLDFQYSRAIFGILVINNFYNLFSEVSGFLNAHNEMKKIDSFIEINNRKAPEYLSYIYSKYEHEIFIAPSINNAIYLKHSMQIKQTWAQRLYNKNNFQSKQLIDAITELTLLLQSIEENWSITGGANRYLQGVQIYANDIDIITTEKGANEIYKLINPSIKEDLFKTTSENIKSFYCTFMLKGIKIEVMGDPENKSELAWNENKKWKKNQESLLLNGVEIPIVSLDYEIEINQEIGNYNAFKDTCYLENYR</sequence>
<proteinExistence type="predicted"/>
<name>A0ABY2PY09_9ENTR</name>
<dbReference type="Pfam" id="PF10706">
    <property type="entry name" value="Aminoglyc_resit"/>
    <property type="match status" value="1"/>
</dbReference>
<feature type="transmembrane region" description="Helical" evidence="1">
    <location>
        <begin position="193"/>
        <end position="213"/>
    </location>
</feature>
<reference evidence="2 3" key="1">
    <citation type="submission" date="2018-05" db="EMBL/GenBank/DDBJ databases">
        <title>Isolation and genomic analyses of lactose-positive bacteria from faecal samples of preterm neonates.</title>
        <authorList>
            <person name="Chen Y."/>
            <person name="Brook T.C."/>
            <person name="O'Neill I."/>
            <person name="Soe C.Z."/>
            <person name="Hall L.J."/>
            <person name="Hoyles L."/>
        </authorList>
    </citation>
    <scope>NUCLEOTIDE SEQUENCE [LARGE SCALE GENOMIC DNA]</scope>
    <source>
        <strain evidence="2 3">P080C CL</strain>
    </source>
</reference>
<protein>
    <submittedName>
        <fullName evidence="2">Uncharacterized protein</fullName>
    </submittedName>
</protein>
<dbReference type="SUPFAM" id="SSF81301">
    <property type="entry name" value="Nucleotidyltransferase"/>
    <property type="match status" value="1"/>
</dbReference>
<accession>A0ABY2PY09</accession>
<feature type="transmembrane region" description="Helical" evidence="1">
    <location>
        <begin position="47"/>
        <end position="64"/>
    </location>
</feature>
<gene>
    <name evidence="2" type="ORF">DJ535_11085</name>
</gene>
<keyword evidence="3" id="KW-1185">Reference proteome</keyword>
<evidence type="ECO:0000313" key="2">
    <source>
        <dbReference type="EMBL" id="THE39093.1"/>
    </source>
</evidence>
<feature type="transmembrane region" description="Helical" evidence="1">
    <location>
        <begin position="70"/>
        <end position="87"/>
    </location>
</feature>
<organism evidence="2 3">
    <name type="scientific">Citrobacter murliniae</name>
    <dbReference type="NCBI Taxonomy" id="67829"/>
    <lineage>
        <taxon>Bacteria</taxon>
        <taxon>Pseudomonadati</taxon>
        <taxon>Pseudomonadota</taxon>
        <taxon>Gammaproteobacteria</taxon>
        <taxon>Enterobacterales</taxon>
        <taxon>Enterobacteriaceae</taxon>
        <taxon>Citrobacter</taxon>
        <taxon>Citrobacter freundii complex</taxon>
    </lineage>
</organism>
<keyword evidence="1" id="KW-0812">Transmembrane</keyword>
<dbReference type="EMBL" id="QFVP01000005">
    <property type="protein sequence ID" value="THE39093.1"/>
    <property type="molecule type" value="Genomic_DNA"/>
</dbReference>